<dbReference type="PANTHER" id="PTHR15725">
    <property type="entry name" value="ZN-FINGER, C-X8-C-X5-C-X3-H TYPE-CONTAINING"/>
    <property type="match status" value="1"/>
</dbReference>
<dbReference type="Pfam" id="PF17732">
    <property type="entry name" value="DUF5571"/>
    <property type="match status" value="2"/>
</dbReference>
<feature type="region of interest" description="Disordered" evidence="1">
    <location>
        <begin position="145"/>
        <end position="164"/>
    </location>
</feature>
<reference evidence="3" key="1">
    <citation type="journal article" date="2019" name="bioRxiv">
        <title>Long live the king: chromosome-level assembly of the lion (Panthera leo) using linked-read, Hi-C, and long read data.</title>
        <authorList>
            <person name="Armstrong E.E."/>
            <person name="Taylor R.W."/>
            <person name="Miller D.E."/>
            <person name="Kaelin C."/>
            <person name="Barsh G."/>
            <person name="Hadly E.A."/>
            <person name="Petrov D."/>
        </authorList>
    </citation>
    <scope>NUCLEOTIDE SEQUENCE [LARGE SCALE GENOMIC DNA]</scope>
</reference>
<evidence type="ECO:0000313" key="4">
    <source>
        <dbReference type="Proteomes" id="UP000694399"/>
    </source>
</evidence>
<gene>
    <name evidence="3" type="primary">C12orf50</name>
</gene>
<feature type="domain" description="Zinc-finger CCCH" evidence="2">
    <location>
        <begin position="1"/>
        <end position="53"/>
    </location>
</feature>
<feature type="region of interest" description="Disordered" evidence="1">
    <location>
        <begin position="257"/>
        <end position="278"/>
    </location>
</feature>
<sequence>MEMQQNCSISCFWETQPLGCVKISCIFYHSKPRNINGLFLPPSSNITPQKETQEGIPPLTQSQEPLKPQENISRPIHHPLVLKTNFEEEEEEGDEQNDASSLWTKTPEEIEEKRAIKEMCYKSGEYYRFHTPDISSSKSIASTADKELEKPLENGSELQEGDGLTVPTKFSLSERQGEIKASLDRKPRTDIAAFENGGGDCYVPQRIIFLGVDEKEAVTEEKEITVSKCSNTKVNDVQPVRKPHFKGVKKRKWIYDEPKNFPGQGMQRAVQAPNPKNKMSYHRNNKNRSAENASYIHVQRDAIRTVSLSAPPRSRPTNRSYNKVDVNKEPKLNLCPDKYMSTSYNGSAWRKRIPFSKTYSKTEKIYTEPRRNGSK</sequence>
<feature type="compositionally biased region" description="Acidic residues" evidence="1">
    <location>
        <begin position="87"/>
        <end position="97"/>
    </location>
</feature>
<evidence type="ECO:0000259" key="2">
    <source>
        <dbReference type="Pfam" id="PF15663"/>
    </source>
</evidence>
<dbReference type="GO" id="GO:0016973">
    <property type="term" value="P:poly(A)+ mRNA export from nucleus"/>
    <property type="evidence" value="ECO:0007669"/>
    <property type="project" value="TreeGrafter"/>
</dbReference>
<proteinExistence type="predicted"/>
<evidence type="ECO:0000256" key="1">
    <source>
        <dbReference type="SAM" id="MobiDB-lite"/>
    </source>
</evidence>
<keyword evidence="4" id="KW-1185">Reference proteome</keyword>
<dbReference type="Ensembl" id="ENSPLOT00000007005.1">
    <property type="protein sequence ID" value="ENSPLOP00000006334.1"/>
    <property type="gene ID" value="ENSPLOG00000004616.1"/>
</dbReference>
<protein>
    <submittedName>
        <fullName evidence="3">Chromosome 12 open reading frame 50</fullName>
    </submittedName>
</protein>
<feature type="region of interest" description="Disordered" evidence="1">
    <location>
        <begin position="87"/>
        <end position="107"/>
    </location>
</feature>
<reference evidence="3" key="3">
    <citation type="submission" date="2025-09" db="UniProtKB">
        <authorList>
            <consortium name="Ensembl"/>
        </authorList>
    </citation>
    <scope>IDENTIFICATION</scope>
</reference>
<dbReference type="GeneTree" id="ENSGT00920000149095"/>
<dbReference type="PANTHER" id="PTHR15725:SF1">
    <property type="entry name" value="RIKEN CDNA 1700017N19 GENE"/>
    <property type="match status" value="1"/>
</dbReference>
<dbReference type="InterPro" id="IPR040943">
    <property type="entry name" value="DUF5571"/>
</dbReference>
<reference evidence="3" key="2">
    <citation type="submission" date="2025-08" db="UniProtKB">
        <authorList>
            <consortium name="Ensembl"/>
        </authorList>
    </citation>
    <scope>IDENTIFICATION</scope>
</reference>
<dbReference type="Proteomes" id="UP000694399">
    <property type="component" value="Chromosome C1"/>
</dbReference>
<dbReference type="InterPro" id="IPR041686">
    <property type="entry name" value="Znf-CCCH_3"/>
</dbReference>
<name>A0A8C8WPW1_PANLE</name>
<accession>A0A8C8WPW1</accession>
<organism evidence="3 4">
    <name type="scientific">Panthera leo</name>
    <name type="common">Lion</name>
    <dbReference type="NCBI Taxonomy" id="9689"/>
    <lineage>
        <taxon>Eukaryota</taxon>
        <taxon>Metazoa</taxon>
        <taxon>Chordata</taxon>
        <taxon>Craniata</taxon>
        <taxon>Vertebrata</taxon>
        <taxon>Euteleostomi</taxon>
        <taxon>Mammalia</taxon>
        <taxon>Eutheria</taxon>
        <taxon>Laurasiatheria</taxon>
        <taxon>Carnivora</taxon>
        <taxon>Feliformia</taxon>
        <taxon>Felidae</taxon>
        <taxon>Pantherinae</taxon>
        <taxon>Panthera</taxon>
    </lineage>
</organism>
<evidence type="ECO:0000313" key="3">
    <source>
        <dbReference type="Ensembl" id="ENSPLOP00000006334.1"/>
    </source>
</evidence>
<dbReference type="AlphaFoldDB" id="A0A8C8WPW1"/>
<dbReference type="Pfam" id="PF15663">
    <property type="entry name" value="zf-CCCH_3"/>
    <property type="match status" value="1"/>
</dbReference>